<feature type="domain" description="SLH" evidence="3">
    <location>
        <begin position="280"/>
        <end position="343"/>
    </location>
</feature>
<dbReference type="AlphaFoldDB" id="A0A1G5RQB0"/>
<evidence type="ECO:0000256" key="2">
    <source>
        <dbReference type="SAM" id="Phobius"/>
    </source>
</evidence>
<name>A0A1G5RQB0_9FIRM</name>
<dbReference type="InterPro" id="IPR013830">
    <property type="entry name" value="SGNH_hydro"/>
</dbReference>
<reference evidence="4 5" key="1">
    <citation type="submission" date="2016-10" db="EMBL/GenBank/DDBJ databases">
        <authorList>
            <person name="de Groot N.N."/>
        </authorList>
    </citation>
    <scope>NUCLEOTIDE SEQUENCE [LARGE SCALE GENOMIC DNA]</scope>
    <source>
        <strain evidence="4 5">DSM 2784</strain>
    </source>
</reference>
<dbReference type="EMBL" id="FMWL01000001">
    <property type="protein sequence ID" value="SCZ76058.1"/>
    <property type="molecule type" value="Genomic_DNA"/>
</dbReference>
<protein>
    <submittedName>
        <fullName evidence="4">Lysophospholipase L1</fullName>
    </submittedName>
</protein>
<dbReference type="STRING" id="1120920.SAMN03080599_00047"/>
<keyword evidence="2" id="KW-0472">Membrane</keyword>
<keyword evidence="2" id="KW-0812">Transmembrane</keyword>
<dbReference type="Proteomes" id="UP000199208">
    <property type="component" value="Unassembled WGS sequence"/>
</dbReference>
<dbReference type="Pfam" id="PF00395">
    <property type="entry name" value="SLH"/>
    <property type="match status" value="3"/>
</dbReference>
<dbReference type="SUPFAM" id="SSF52266">
    <property type="entry name" value="SGNH hydrolase"/>
    <property type="match status" value="1"/>
</dbReference>
<dbReference type="PANTHER" id="PTHR43308:SF5">
    <property type="entry name" value="S-LAYER PROTEIN _ PEPTIDOGLYCAN ENDO-BETA-N-ACETYLGLUCOSAMINIDASE"/>
    <property type="match status" value="1"/>
</dbReference>
<dbReference type="CDD" id="cd00229">
    <property type="entry name" value="SGNH_hydrolase"/>
    <property type="match status" value="1"/>
</dbReference>
<keyword evidence="5" id="KW-1185">Reference proteome</keyword>
<dbReference type="OrthoDB" id="9798386at2"/>
<organism evidence="4 5">
    <name type="scientific">Acidaminobacter hydrogenoformans DSM 2784</name>
    <dbReference type="NCBI Taxonomy" id="1120920"/>
    <lineage>
        <taxon>Bacteria</taxon>
        <taxon>Bacillati</taxon>
        <taxon>Bacillota</taxon>
        <taxon>Clostridia</taxon>
        <taxon>Peptostreptococcales</taxon>
        <taxon>Acidaminobacteraceae</taxon>
        <taxon>Acidaminobacter</taxon>
    </lineage>
</organism>
<dbReference type="InterPro" id="IPR001119">
    <property type="entry name" value="SLH_dom"/>
</dbReference>
<dbReference type="PROSITE" id="PS51272">
    <property type="entry name" value="SLH"/>
    <property type="match status" value="3"/>
</dbReference>
<keyword evidence="1" id="KW-0677">Repeat</keyword>
<evidence type="ECO:0000256" key="1">
    <source>
        <dbReference type="ARBA" id="ARBA00022737"/>
    </source>
</evidence>
<proteinExistence type="predicted"/>
<evidence type="ECO:0000313" key="5">
    <source>
        <dbReference type="Proteomes" id="UP000199208"/>
    </source>
</evidence>
<keyword evidence="2" id="KW-1133">Transmembrane helix</keyword>
<evidence type="ECO:0000259" key="3">
    <source>
        <dbReference type="PROSITE" id="PS51272"/>
    </source>
</evidence>
<feature type="domain" description="SLH" evidence="3">
    <location>
        <begin position="344"/>
        <end position="402"/>
    </location>
</feature>
<feature type="domain" description="SLH" evidence="3">
    <location>
        <begin position="403"/>
        <end position="463"/>
    </location>
</feature>
<dbReference type="Pfam" id="PF13472">
    <property type="entry name" value="Lipase_GDSL_2"/>
    <property type="match status" value="1"/>
</dbReference>
<accession>A0A1G5RQB0</accession>
<evidence type="ECO:0000313" key="4">
    <source>
        <dbReference type="EMBL" id="SCZ76058.1"/>
    </source>
</evidence>
<dbReference type="InterPro" id="IPR051465">
    <property type="entry name" value="Cell_Envelope_Struct_Comp"/>
</dbReference>
<dbReference type="PANTHER" id="PTHR43308">
    <property type="entry name" value="OUTER MEMBRANE PROTEIN ALPHA-RELATED"/>
    <property type="match status" value="1"/>
</dbReference>
<dbReference type="Gene3D" id="3.40.50.1110">
    <property type="entry name" value="SGNH hydrolase"/>
    <property type="match status" value="1"/>
</dbReference>
<feature type="transmembrane region" description="Helical" evidence="2">
    <location>
        <begin position="12"/>
        <end position="34"/>
    </location>
</feature>
<gene>
    <name evidence="4" type="ORF">SAMN03080599_00047</name>
</gene>
<sequence length="463" mass="52171">MQQIRIFLIQKISLVYFVLAFIFIYLIFSQLLTWTKQGYDSQMLLGSSTSSNQSTVNYTGLDYVALGDSYSAGQTPYGVAVGYSYTDMINEKIRERGYAGNYDKMGVSGYTTINVFNQLYGIEQMIAEAEIVTIDIGINDLLLLPEVYAYLFENHTKSFDVAEAAAIQQIPEAAANLKKIIVRLKDISSYADPQIYVMGYFNAFPEFPEFLPVIQQLNEAIRLVTEDTGVRYIETMPAMDAHLWEYLPGDLHPTVEGYRAIAEAFWREIEKSLFNSLTSPHLIKPSDISEHWAEEKILRLYSQGIIAGYEDGTFKPNHPMTRAEFVTLMNKFFKYTELGEIGFSDVPESAWYITEVQKAVKAGYISGYIDNTFQAKNPVTRQEAAVIIAKIMGYDLSDGLDVTSRFVDGAEIPNWSRKSLNALIKRGIIGGYPDRTLKFQGTVTRAEVVSILSLLTTEQRAGE</sequence>
<dbReference type="InterPro" id="IPR036514">
    <property type="entry name" value="SGNH_hydro_sf"/>
</dbReference>
<dbReference type="RefSeq" id="WP_092588881.1">
    <property type="nucleotide sequence ID" value="NZ_FMWL01000001.1"/>
</dbReference>